<feature type="transmembrane region" description="Helical" evidence="1">
    <location>
        <begin position="42"/>
        <end position="62"/>
    </location>
</feature>
<feature type="transmembrane region" description="Helical" evidence="1">
    <location>
        <begin position="251"/>
        <end position="271"/>
    </location>
</feature>
<sequence>MLAIAGAAAMDNMAASDYPLLGVLPMSQAGARSKPWSMQSKLWSLLIVTLVLTALYVAVLIVCEQWTLMQSIFYAVSMGMTVGMVPEDANGNSLNISDDVAIMCTCFYAIACMLCIAGLGALLAETVLLRDEKFMQRELKRVARETHAATTRVTAHDGSHAPTTRATAHDEGARATFGSCTSHAPRQRARGGGMSRIRRMVGRFTALEAEEDRITGHWHVAVVISWLVTLACGFIYGYYGNIPGAGDQDASRAVFAFYFAISSLTSLGMVSPLDSGAGLAFTTVYILVGVPLNAAMLSVFVDRYLSREQEREARRKVLAAPSRATFDALANMHEGLVRSRNHTHEHGPRVVITWATYLEHKLREAERNPTALAAGLADSIRASFVALGGRKGYLDADDLGISDGAAGGGAHGGASTHAGGTCHGTVTGDVTATGLFERMLPHEAYDRLAGVGGTTLPSAENLTAIRDAFYEAEAEYKEEMRIERQAAALRKRQAAEHNRKMNLPSGIARSKFAWGSERISNALLSKFDTFTARNEDYTRKLLWTFGTDEVLTGGTSQIRITPTNMPRVCDRFGIACTEAQAAEIFEKHRLPLEGCTVQQLTSAFIEAKIDYAKIARN</sequence>
<organism evidence="2 3">
    <name type="scientific">Chrysochromulina tobinii</name>
    <dbReference type="NCBI Taxonomy" id="1460289"/>
    <lineage>
        <taxon>Eukaryota</taxon>
        <taxon>Haptista</taxon>
        <taxon>Haptophyta</taxon>
        <taxon>Prymnesiophyceae</taxon>
        <taxon>Prymnesiales</taxon>
        <taxon>Chrysochromulinaceae</taxon>
        <taxon>Chrysochromulina</taxon>
    </lineage>
</organism>
<proteinExistence type="predicted"/>
<keyword evidence="1" id="KW-0812">Transmembrane</keyword>
<keyword evidence="3" id="KW-1185">Reference proteome</keyword>
<accession>A0A0M0JV73</accession>
<dbReference type="Proteomes" id="UP000037460">
    <property type="component" value="Unassembled WGS sequence"/>
</dbReference>
<comment type="caution">
    <text evidence="2">The sequence shown here is derived from an EMBL/GenBank/DDBJ whole genome shotgun (WGS) entry which is preliminary data.</text>
</comment>
<feature type="transmembrane region" description="Helical" evidence="1">
    <location>
        <begin position="277"/>
        <end position="301"/>
    </location>
</feature>
<dbReference type="EMBL" id="JWZX01002226">
    <property type="protein sequence ID" value="KOO30439.1"/>
    <property type="molecule type" value="Genomic_DNA"/>
</dbReference>
<feature type="transmembrane region" description="Helical" evidence="1">
    <location>
        <begin position="68"/>
        <end position="85"/>
    </location>
</feature>
<feature type="transmembrane region" description="Helical" evidence="1">
    <location>
        <begin position="218"/>
        <end position="239"/>
    </location>
</feature>
<keyword evidence="1" id="KW-0472">Membrane</keyword>
<feature type="transmembrane region" description="Helical" evidence="1">
    <location>
        <begin position="106"/>
        <end position="129"/>
    </location>
</feature>
<name>A0A0M0JV73_9EUKA</name>
<dbReference type="AlphaFoldDB" id="A0A0M0JV73"/>
<gene>
    <name evidence="2" type="ORF">Ctob_010711</name>
</gene>
<keyword evidence="1" id="KW-1133">Transmembrane helix</keyword>
<evidence type="ECO:0000256" key="1">
    <source>
        <dbReference type="SAM" id="Phobius"/>
    </source>
</evidence>
<feature type="non-terminal residue" evidence="2">
    <location>
        <position position="617"/>
    </location>
</feature>
<dbReference type="Gene3D" id="1.10.287.70">
    <property type="match status" value="2"/>
</dbReference>
<protein>
    <submittedName>
        <fullName evidence="2">Uncharacterized protein</fullName>
    </submittedName>
</protein>
<dbReference type="SUPFAM" id="SSF81324">
    <property type="entry name" value="Voltage-gated potassium channels"/>
    <property type="match status" value="2"/>
</dbReference>
<reference evidence="3" key="1">
    <citation type="journal article" date="2015" name="PLoS Genet.">
        <title>Genome Sequence and Transcriptome Analyses of Chrysochromulina tobin: Metabolic Tools for Enhanced Algal Fitness in the Prominent Order Prymnesiales (Haptophyceae).</title>
        <authorList>
            <person name="Hovde B.T."/>
            <person name="Deodato C.R."/>
            <person name="Hunsperger H.M."/>
            <person name="Ryken S.A."/>
            <person name="Yost W."/>
            <person name="Jha R.K."/>
            <person name="Patterson J."/>
            <person name="Monnat R.J. Jr."/>
            <person name="Barlow S.B."/>
            <person name="Starkenburg S.R."/>
            <person name="Cattolico R.A."/>
        </authorList>
    </citation>
    <scope>NUCLEOTIDE SEQUENCE</scope>
    <source>
        <strain evidence="3">CCMP291</strain>
    </source>
</reference>
<evidence type="ECO:0000313" key="2">
    <source>
        <dbReference type="EMBL" id="KOO30439.1"/>
    </source>
</evidence>
<evidence type="ECO:0000313" key="3">
    <source>
        <dbReference type="Proteomes" id="UP000037460"/>
    </source>
</evidence>